<sequence>MGSIPEPESNVDVVIIGAGPAGFQQVVLHQGRIERFFLDSLKKHSNPHIKVERGVIPDLLELDTSSAEDLKAYPIKLRLRHLSDEEATPAQGNSHSVGEDAPEDGLFRSNLAADDTDDLIKKARDGKQSETEIVRAKYVIGCDGAHSWTRRQLGFKMEGEQTDFIWGVLDIQPITDFPEYAIQHSFLREQSVADTAV</sequence>
<accession>A0ABR0M5S8</accession>
<proteinExistence type="predicted"/>
<dbReference type="PANTHER" id="PTHR43004">
    <property type="entry name" value="TRK SYSTEM POTASSIUM UPTAKE PROTEIN"/>
    <property type="match status" value="1"/>
</dbReference>
<evidence type="ECO:0000256" key="4">
    <source>
        <dbReference type="SAM" id="MobiDB-lite"/>
    </source>
</evidence>
<keyword evidence="7" id="KW-1185">Reference proteome</keyword>
<dbReference type="Proteomes" id="UP001357485">
    <property type="component" value="Unassembled WGS sequence"/>
</dbReference>
<gene>
    <name evidence="6" type="ORF">LTR16_005041</name>
</gene>
<dbReference type="InterPro" id="IPR036188">
    <property type="entry name" value="FAD/NAD-bd_sf"/>
</dbReference>
<dbReference type="Pfam" id="PF01494">
    <property type="entry name" value="FAD_binding_3"/>
    <property type="match status" value="1"/>
</dbReference>
<keyword evidence="3" id="KW-0560">Oxidoreductase</keyword>
<keyword evidence="2" id="KW-0274">FAD</keyword>
<dbReference type="EMBL" id="JAVRRA010000758">
    <property type="protein sequence ID" value="KAK5284704.1"/>
    <property type="molecule type" value="Genomic_DNA"/>
</dbReference>
<feature type="region of interest" description="Disordered" evidence="4">
    <location>
        <begin position="84"/>
        <end position="107"/>
    </location>
</feature>
<name>A0ABR0M5S8_9PEZI</name>
<evidence type="ECO:0000259" key="5">
    <source>
        <dbReference type="Pfam" id="PF01494"/>
    </source>
</evidence>
<reference evidence="6 7" key="1">
    <citation type="submission" date="2023-08" db="EMBL/GenBank/DDBJ databases">
        <title>Black Yeasts Isolated from many extreme environments.</title>
        <authorList>
            <person name="Coleine C."/>
            <person name="Stajich J.E."/>
            <person name="Selbmann L."/>
        </authorList>
    </citation>
    <scope>NUCLEOTIDE SEQUENCE [LARGE SCALE GENOMIC DNA]</scope>
    <source>
        <strain evidence="6 7">CCFEE 536</strain>
    </source>
</reference>
<dbReference type="PANTHER" id="PTHR43004:SF20">
    <property type="entry name" value="2-MONOOXYGENASE, PUTATIVE (AFU_ORTHOLOGUE AFUA_1G13660)-RELATED"/>
    <property type="match status" value="1"/>
</dbReference>
<dbReference type="InterPro" id="IPR002938">
    <property type="entry name" value="FAD-bd"/>
</dbReference>
<feature type="domain" description="FAD-binding" evidence="5">
    <location>
        <begin position="114"/>
        <end position="183"/>
    </location>
</feature>
<dbReference type="SUPFAM" id="SSF51905">
    <property type="entry name" value="FAD/NAD(P)-binding domain"/>
    <property type="match status" value="1"/>
</dbReference>
<evidence type="ECO:0000313" key="6">
    <source>
        <dbReference type="EMBL" id="KAK5284704.1"/>
    </source>
</evidence>
<evidence type="ECO:0000256" key="1">
    <source>
        <dbReference type="ARBA" id="ARBA00022630"/>
    </source>
</evidence>
<protein>
    <recommendedName>
        <fullName evidence="5">FAD-binding domain-containing protein</fullName>
    </recommendedName>
</protein>
<evidence type="ECO:0000256" key="2">
    <source>
        <dbReference type="ARBA" id="ARBA00022827"/>
    </source>
</evidence>
<dbReference type="Gene3D" id="3.30.9.10">
    <property type="entry name" value="D-Amino Acid Oxidase, subunit A, domain 2"/>
    <property type="match status" value="1"/>
</dbReference>
<comment type="caution">
    <text evidence="6">The sequence shown here is derived from an EMBL/GenBank/DDBJ whole genome shotgun (WGS) entry which is preliminary data.</text>
</comment>
<evidence type="ECO:0000313" key="7">
    <source>
        <dbReference type="Proteomes" id="UP001357485"/>
    </source>
</evidence>
<dbReference type="Gene3D" id="3.50.50.60">
    <property type="entry name" value="FAD/NAD(P)-binding domain"/>
    <property type="match status" value="1"/>
</dbReference>
<organism evidence="6 7">
    <name type="scientific">Cryomyces antarcticus</name>
    <dbReference type="NCBI Taxonomy" id="329879"/>
    <lineage>
        <taxon>Eukaryota</taxon>
        <taxon>Fungi</taxon>
        <taxon>Dikarya</taxon>
        <taxon>Ascomycota</taxon>
        <taxon>Pezizomycotina</taxon>
        <taxon>Dothideomycetes</taxon>
        <taxon>Dothideomycetes incertae sedis</taxon>
        <taxon>Cryomyces</taxon>
    </lineage>
</organism>
<dbReference type="InterPro" id="IPR050641">
    <property type="entry name" value="RIFMO-like"/>
</dbReference>
<keyword evidence="1" id="KW-0285">Flavoprotein</keyword>
<evidence type="ECO:0000256" key="3">
    <source>
        <dbReference type="ARBA" id="ARBA00023002"/>
    </source>
</evidence>